<dbReference type="PANTHER" id="PTHR43792:SF1">
    <property type="entry name" value="N-ACETYLTRANSFERASE DOMAIN-CONTAINING PROTEIN"/>
    <property type="match status" value="1"/>
</dbReference>
<accession>A0A3S9NYI0</accession>
<feature type="domain" description="N-acetyltransferase" evidence="1">
    <location>
        <begin position="8"/>
        <end position="171"/>
    </location>
</feature>
<dbReference type="SUPFAM" id="SSF55729">
    <property type="entry name" value="Acyl-CoA N-acyltransferases (Nat)"/>
    <property type="match status" value="1"/>
</dbReference>
<evidence type="ECO:0000313" key="3">
    <source>
        <dbReference type="Proteomes" id="UP000267268"/>
    </source>
</evidence>
<keyword evidence="3" id="KW-1185">Reference proteome</keyword>
<dbReference type="GO" id="GO:0016747">
    <property type="term" value="F:acyltransferase activity, transferring groups other than amino-acyl groups"/>
    <property type="evidence" value="ECO:0007669"/>
    <property type="project" value="InterPro"/>
</dbReference>
<dbReference type="InterPro" id="IPR000182">
    <property type="entry name" value="GNAT_dom"/>
</dbReference>
<gene>
    <name evidence="2" type="ORF">EI427_01780</name>
</gene>
<dbReference type="Gene3D" id="3.40.630.30">
    <property type="match status" value="1"/>
</dbReference>
<evidence type="ECO:0000259" key="1">
    <source>
        <dbReference type="PROSITE" id="PS51186"/>
    </source>
</evidence>
<name>A0A3S9NYI0_9BACT</name>
<evidence type="ECO:0000313" key="2">
    <source>
        <dbReference type="EMBL" id="AZQ60989.1"/>
    </source>
</evidence>
<keyword evidence="2" id="KW-0808">Transferase</keyword>
<dbReference type="Pfam" id="PF13302">
    <property type="entry name" value="Acetyltransf_3"/>
    <property type="match status" value="1"/>
</dbReference>
<sequence>MKLETNRLIIRSIDLNDAPELFAYRSDSEANKYQSFIPVVIKEVEQFIERNPREFNKSDTWFQLGMCKKGEHKLIGDIGIHFIDNEQIEIGITLSKEEQRKGFAKEALTVLFDLLFKELNKHRITASIDPANLGSLKLMETLGMRKEAHHKESLFFKGAWVDDIIFALLKKEWK</sequence>
<protein>
    <submittedName>
        <fullName evidence="2">N-acetyltransferase</fullName>
    </submittedName>
</protein>
<organism evidence="2 3">
    <name type="scientific">Flammeovirga pectinis</name>
    <dbReference type="NCBI Taxonomy" id="2494373"/>
    <lineage>
        <taxon>Bacteria</taxon>
        <taxon>Pseudomonadati</taxon>
        <taxon>Bacteroidota</taxon>
        <taxon>Cytophagia</taxon>
        <taxon>Cytophagales</taxon>
        <taxon>Flammeovirgaceae</taxon>
        <taxon>Flammeovirga</taxon>
    </lineage>
</organism>
<dbReference type="InterPro" id="IPR051531">
    <property type="entry name" value="N-acetyltransferase"/>
</dbReference>
<dbReference type="InterPro" id="IPR016181">
    <property type="entry name" value="Acyl_CoA_acyltransferase"/>
</dbReference>
<proteinExistence type="predicted"/>
<dbReference type="Proteomes" id="UP000267268">
    <property type="component" value="Chromosome 1"/>
</dbReference>
<dbReference type="AlphaFoldDB" id="A0A3S9NYI0"/>
<dbReference type="KEGG" id="fll:EI427_01780"/>
<dbReference type="RefSeq" id="WP_126610973.1">
    <property type="nucleotide sequence ID" value="NZ_CP034562.1"/>
</dbReference>
<reference evidence="2 3" key="1">
    <citation type="submission" date="2018-12" db="EMBL/GenBank/DDBJ databases">
        <title>Flammeovirga pectinis sp. nov., isolated from the gut of the Korean scallop, Patinopecten yessoensis.</title>
        <authorList>
            <person name="Bae J.-W."/>
            <person name="Jeong Y.-S."/>
            <person name="Kang W."/>
        </authorList>
    </citation>
    <scope>NUCLEOTIDE SEQUENCE [LARGE SCALE GENOMIC DNA]</scope>
    <source>
        <strain evidence="2 3">L12M1</strain>
    </source>
</reference>
<dbReference type="OrthoDB" id="9788916at2"/>
<dbReference type="EMBL" id="CP034562">
    <property type="protein sequence ID" value="AZQ60989.1"/>
    <property type="molecule type" value="Genomic_DNA"/>
</dbReference>
<dbReference type="PROSITE" id="PS51186">
    <property type="entry name" value="GNAT"/>
    <property type="match status" value="1"/>
</dbReference>
<dbReference type="PANTHER" id="PTHR43792">
    <property type="entry name" value="GNAT FAMILY, PUTATIVE (AFU_ORTHOLOGUE AFUA_3G00765)-RELATED-RELATED"/>
    <property type="match status" value="1"/>
</dbReference>